<dbReference type="EMBL" id="JBIASD010000025">
    <property type="protein sequence ID" value="MFF3669842.1"/>
    <property type="molecule type" value="Genomic_DNA"/>
</dbReference>
<feature type="domain" description="NERD" evidence="1">
    <location>
        <begin position="16"/>
        <end position="127"/>
    </location>
</feature>
<dbReference type="Proteomes" id="UP001602013">
    <property type="component" value="Unassembled WGS sequence"/>
</dbReference>
<evidence type="ECO:0000259" key="2">
    <source>
        <dbReference type="Pfam" id="PF13538"/>
    </source>
</evidence>
<dbReference type="PANTHER" id="PTHR11070:SF2">
    <property type="entry name" value="ATP-DEPENDENT DNA HELICASE SRS2"/>
    <property type="match status" value="1"/>
</dbReference>
<evidence type="ECO:0000313" key="3">
    <source>
        <dbReference type="EMBL" id="MFF3669842.1"/>
    </source>
</evidence>
<dbReference type="InterPro" id="IPR000212">
    <property type="entry name" value="DNA_helicase_UvrD/REP"/>
</dbReference>
<dbReference type="RefSeq" id="WP_387416119.1">
    <property type="nucleotide sequence ID" value="NZ_JBIASD010000025.1"/>
</dbReference>
<protein>
    <submittedName>
        <fullName evidence="3">NERD domain-containing protein</fullName>
    </submittedName>
</protein>
<sequence length="568" mass="63153">MARMIPPVIDRGAPPGERRLFDRLRSDPGTDGWTVLHSLHIAQHLRRVEGEVDFVVIVPRLGVLCVEVKSHRSVGRDNAGTWHLGAQRPPTRSPFVQASEAMHSLRKYLGQGRLDLTHIPFWSAVWFTDASAAAVPPSPEWHNWQLLDRDDLIRQPVSRALTAVLVQARRHLVSTRSSFNPALDEPTDQQCNQLAARLRPRFEMAISPVDVQRLRDDERASFLEEQYEALDLIDAEPRALFTGAAGTGKTFLALESARRASLQGQSVRLVCFNRLLGRWLNAQLADLPGVTAGTLHKAMTSLAKVDPPKEAEPSWWRYELPDLALGALLDADDQADVLIVDEAQDLCTPEYLDVMDLMVKGGLTAGRWLMFGDFQRQAIYEVGDGREVLAARAPSFFRPVLHHNCRNTPRIGQAAVQLTGLGTVYKKFRRSDDGVNVEYVQYTSPGEQELKLAQALDLLQRDHYPPEQIVVISPRAQGVAHGCASSALRERLKPYESVTGKKTGYTTIHAFKGLDAPAVIVTDIESAEGPDAEALLYIALSRGADRLIVLANNQAMHQMARNLGRRNR</sequence>
<dbReference type="InterPro" id="IPR011528">
    <property type="entry name" value="NERD"/>
</dbReference>
<dbReference type="PANTHER" id="PTHR11070">
    <property type="entry name" value="UVRD / RECB / PCRA DNA HELICASE FAMILY MEMBER"/>
    <property type="match status" value="1"/>
</dbReference>
<proteinExistence type="predicted"/>
<gene>
    <name evidence="3" type="ORF">ACFYXI_30065</name>
</gene>
<dbReference type="Gene3D" id="3.40.50.300">
    <property type="entry name" value="P-loop containing nucleotide triphosphate hydrolases"/>
    <property type="match status" value="2"/>
</dbReference>
<feature type="domain" description="UvrD-like helicase C-terminal" evidence="2">
    <location>
        <begin position="506"/>
        <end position="549"/>
    </location>
</feature>
<dbReference type="Pfam" id="PF08378">
    <property type="entry name" value="NERD"/>
    <property type="match status" value="1"/>
</dbReference>
<organism evidence="3 4">
    <name type="scientific">Microtetraspora malaysiensis</name>
    <dbReference type="NCBI Taxonomy" id="161358"/>
    <lineage>
        <taxon>Bacteria</taxon>
        <taxon>Bacillati</taxon>
        <taxon>Actinomycetota</taxon>
        <taxon>Actinomycetes</taxon>
        <taxon>Streptosporangiales</taxon>
        <taxon>Streptosporangiaceae</taxon>
        <taxon>Microtetraspora</taxon>
    </lineage>
</organism>
<evidence type="ECO:0000313" key="4">
    <source>
        <dbReference type="Proteomes" id="UP001602013"/>
    </source>
</evidence>
<accession>A0ABW6T0E1</accession>
<dbReference type="InterPro" id="IPR027785">
    <property type="entry name" value="UvrD-like_helicase_C"/>
</dbReference>
<dbReference type="Pfam" id="PF13538">
    <property type="entry name" value="UvrD_C_2"/>
    <property type="match status" value="1"/>
</dbReference>
<reference evidence="3 4" key="1">
    <citation type="submission" date="2024-10" db="EMBL/GenBank/DDBJ databases">
        <title>The Natural Products Discovery Center: Release of the First 8490 Sequenced Strains for Exploring Actinobacteria Biosynthetic Diversity.</title>
        <authorList>
            <person name="Kalkreuter E."/>
            <person name="Kautsar S.A."/>
            <person name="Yang D."/>
            <person name="Bader C.D."/>
            <person name="Teijaro C.N."/>
            <person name="Fluegel L."/>
            <person name="Davis C.M."/>
            <person name="Simpson J.R."/>
            <person name="Lauterbach L."/>
            <person name="Steele A.D."/>
            <person name="Gui C."/>
            <person name="Meng S."/>
            <person name="Li G."/>
            <person name="Viehrig K."/>
            <person name="Ye F."/>
            <person name="Su P."/>
            <person name="Kiefer A.F."/>
            <person name="Nichols A."/>
            <person name="Cepeda A.J."/>
            <person name="Yan W."/>
            <person name="Fan B."/>
            <person name="Jiang Y."/>
            <person name="Adhikari A."/>
            <person name="Zheng C.-J."/>
            <person name="Schuster L."/>
            <person name="Cowan T.M."/>
            <person name="Smanski M.J."/>
            <person name="Chevrette M.G."/>
            <person name="De Carvalho L.P.S."/>
            <person name="Shen B."/>
        </authorList>
    </citation>
    <scope>NUCLEOTIDE SEQUENCE [LARGE SCALE GENOMIC DNA]</scope>
    <source>
        <strain evidence="3 4">NPDC002173</strain>
    </source>
</reference>
<name>A0ABW6T0E1_9ACTN</name>
<dbReference type="SUPFAM" id="SSF52540">
    <property type="entry name" value="P-loop containing nucleoside triphosphate hydrolases"/>
    <property type="match status" value="1"/>
</dbReference>
<keyword evidence="4" id="KW-1185">Reference proteome</keyword>
<comment type="caution">
    <text evidence="3">The sequence shown here is derived from an EMBL/GenBank/DDBJ whole genome shotgun (WGS) entry which is preliminary data.</text>
</comment>
<dbReference type="InterPro" id="IPR027417">
    <property type="entry name" value="P-loop_NTPase"/>
</dbReference>
<dbReference type="Pfam" id="PF13604">
    <property type="entry name" value="AAA_30"/>
    <property type="match status" value="1"/>
</dbReference>
<evidence type="ECO:0000259" key="1">
    <source>
        <dbReference type="Pfam" id="PF08378"/>
    </source>
</evidence>